<dbReference type="GO" id="GO:0006508">
    <property type="term" value="P:proteolysis"/>
    <property type="evidence" value="ECO:0007669"/>
    <property type="project" value="UniProtKB-KW"/>
</dbReference>
<evidence type="ECO:0000256" key="6">
    <source>
        <dbReference type="ARBA" id="ARBA00022801"/>
    </source>
</evidence>
<keyword evidence="6" id="KW-0378">Hydrolase</keyword>
<dbReference type="Gene3D" id="3.10.20.90">
    <property type="entry name" value="Phosphatidylinositol 3-kinase Catalytic Subunit, Chain A, domain 1"/>
    <property type="match status" value="1"/>
</dbReference>
<reference evidence="11 12" key="1">
    <citation type="submission" date="2023-10" db="EMBL/GenBank/DDBJ databases">
        <authorList>
            <person name="Maclean D."/>
            <person name="Macfadyen A."/>
        </authorList>
    </citation>
    <scope>NUCLEOTIDE SEQUENCE [LARGE SCALE GENOMIC DNA]</scope>
</reference>
<dbReference type="PROSITE" id="PS00972">
    <property type="entry name" value="USP_1"/>
    <property type="match status" value="1"/>
</dbReference>
<dbReference type="GO" id="GO:0004843">
    <property type="term" value="F:cysteine-type deubiquitinase activity"/>
    <property type="evidence" value="ECO:0007669"/>
    <property type="project" value="UniProtKB-EC"/>
</dbReference>
<feature type="region of interest" description="Disordered" evidence="8">
    <location>
        <begin position="972"/>
        <end position="993"/>
    </location>
</feature>
<evidence type="ECO:0000256" key="2">
    <source>
        <dbReference type="ARBA" id="ARBA00009085"/>
    </source>
</evidence>
<evidence type="ECO:0000259" key="10">
    <source>
        <dbReference type="PROSITE" id="PS51283"/>
    </source>
</evidence>
<comment type="catalytic activity">
    <reaction evidence="1">
        <text>Thiol-dependent hydrolysis of ester, thioester, amide, peptide and isopeptide bonds formed by the C-terminal Gly of ubiquitin (a 76-residue protein attached to proteins as an intracellular targeting signal).</text>
        <dbReference type="EC" id="3.4.19.12"/>
    </reaction>
</comment>
<evidence type="ECO:0000256" key="4">
    <source>
        <dbReference type="ARBA" id="ARBA00022670"/>
    </source>
</evidence>
<proteinExistence type="inferred from homology"/>
<dbReference type="SUPFAM" id="SSF54001">
    <property type="entry name" value="Cysteine proteinases"/>
    <property type="match status" value="1"/>
</dbReference>
<dbReference type="InterPro" id="IPR018200">
    <property type="entry name" value="USP_CS"/>
</dbReference>
<evidence type="ECO:0000259" key="9">
    <source>
        <dbReference type="PROSITE" id="PS50235"/>
    </source>
</evidence>
<dbReference type="Pfam" id="PF06337">
    <property type="entry name" value="DUSP"/>
    <property type="match status" value="1"/>
</dbReference>
<dbReference type="InterPro" id="IPR035927">
    <property type="entry name" value="DUSP-like_sf"/>
</dbReference>
<dbReference type="PANTHER" id="PTHR21646:SF24">
    <property type="entry name" value="UBIQUITIN CARBOXYL-TERMINAL HYDROLASE"/>
    <property type="match status" value="1"/>
</dbReference>
<evidence type="ECO:0000256" key="3">
    <source>
        <dbReference type="ARBA" id="ARBA00012759"/>
    </source>
</evidence>
<dbReference type="CDD" id="cd02674">
    <property type="entry name" value="Peptidase_C19R"/>
    <property type="match status" value="1"/>
</dbReference>
<feature type="region of interest" description="Disordered" evidence="8">
    <location>
        <begin position="851"/>
        <end position="926"/>
    </location>
</feature>
<dbReference type="PANTHER" id="PTHR21646">
    <property type="entry name" value="UBIQUITIN CARBOXYL-TERMINAL HYDROLASE"/>
    <property type="match status" value="1"/>
</dbReference>
<feature type="compositionally biased region" description="Low complexity" evidence="8">
    <location>
        <begin position="977"/>
        <end position="988"/>
    </location>
</feature>
<feature type="region of interest" description="Disordered" evidence="8">
    <location>
        <begin position="1245"/>
        <end position="1290"/>
    </location>
</feature>
<keyword evidence="5" id="KW-0833">Ubl conjugation pathway</keyword>
<dbReference type="Gene3D" id="3.90.70.10">
    <property type="entry name" value="Cysteine proteinases"/>
    <property type="match status" value="2"/>
</dbReference>
<dbReference type="Pfam" id="PF00443">
    <property type="entry name" value="UCH"/>
    <property type="match status" value="1"/>
</dbReference>
<evidence type="ECO:0000256" key="8">
    <source>
        <dbReference type="SAM" id="MobiDB-lite"/>
    </source>
</evidence>
<feature type="domain" description="USP" evidence="9">
    <location>
        <begin position="283"/>
        <end position="1148"/>
    </location>
</feature>
<keyword evidence="7" id="KW-0788">Thiol protease</keyword>
<dbReference type="PROSITE" id="PS50235">
    <property type="entry name" value="USP_3"/>
    <property type="match status" value="1"/>
</dbReference>
<comment type="caution">
    <text evidence="11">The sequence shown here is derived from an EMBL/GenBank/DDBJ whole genome shotgun (WGS) entry which is preliminary data.</text>
</comment>
<dbReference type="GO" id="GO:0016579">
    <property type="term" value="P:protein deubiquitination"/>
    <property type="evidence" value="ECO:0007669"/>
    <property type="project" value="InterPro"/>
</dbReference>
<dbReference type="EMBL" id="CAUYUE010000004">
    <property type="protein sequence ID" value="CAK0764689.1"/>
    <property type="molecule type" value="Genomic_DNA"/>
</dbReference>
<dbReference type="InterPro" id="IPR050185">
    <property type="entry name" value="Ub_carboxyl-term_hydrolase"/>
</dbReference>
<dbReference type="InterPro" id="IPR006615">
    <property type="entry name" value="Pept_C19_DUSP"/>
</dbReference>
<comment type="similarity">
    <text evidence="2">Belongs to the peptidase C19 family.</text>
</comment>
<organism evidence="11 12">
    <name type="scientific">Coccomyxa viridis</name>
    <dbReference type="NCBI Taxonomy" id="1274662"/>
    <lineage>
        <taxon>Eukaryota</taxon>
        <taxon>Viridiplantae</taxon>
        <taxon>Chlorophyta</taxon>
        <taxon>core chlorophytes</taxon>
        <taxon>Trebouxiophyceae</taxon>
        <taxon>Trebouxiophyceae incertae sedis</taxon>
        <taxon>Coccomyxaceae</taxon>
        <taxon>Coccomyxa</taxon>
    </lineage>
</organism>
<keyword evidence="12" id="KW-1185">Reference proteome</keyword>
<evidence type="ECO:0000313" key="12">
    <source>
        <dbReference type="Proteomes" id="UP001314263"/>
    </source>
</evidence>
<evidence type="ECO:0000313" key="11">
    <source>
        <dbReference type="EMBL" id="CAK0764689.1"/>
    </source>
</evidence>
<feature type="domain" description="DUSP" evidence="10">
    <location>
        <begin position="16"/>
        <end position="131"/>
    </location>
</feature>
<dbReference type="InterPro" id="IPR028889">
    <property type="entry name" value="USP"/>
</dbReference>
<gene>
    <name evidence="11" type="ORF">CVIRNUC_003183</name>
</gene>
<evidence type="ECO:0000256" key="7">
    <source>
        <dbReference type="ARBA" id="ARBA00022807"/>
    </source>
</evidence>
<feature type="region of interest" description="Disordered" evidence="8">
    <location>
        <begin position="767"/>
        <end position="835"/>
    </location>
</feature>
<evidence type="ECO:0000256" key="5">
    <source>
        <dbReference type="ARBA" id="ARBA00022786"/>
    </source>
</evidence>
<dbReference type="EC" id="3.4.19.12" evidence="3"/>
<name>A0AAV1HYN9_9CHLO</name>
<dbReference type="PROSITE" id="PS00973">
    <property type="entry name" value="USP_2"/>
    <property type="match status" value="1"/>
</dbReference>
<dbReference type="Gene3D" id="3.30.2230.10">
    <property type="entry name" value="DUSP-like"/>
    <property type="match status" value="1"/>
</dbReference>
<accession>A0AAV1HYN9</accession>
<feature type="region of interest" description="Disordered" evidence="8">
    <location>
        <begin position="558"/>
        <end position="586"/>
    </location>
</feature>
<dbReference type="SUPFAM" id="SSF143791">
    <property type="entry name" value="DUSP-like"/>
    <property type="match status" value="1"/>
</dbReference>
<feature type="region of interest" description="Disordered" evidence="8">
    <location>
        <begin position="649"/>
        <end position="754"/>
    </location>
</feature>
<sequence length="1290" mass="140548">MDAAKTSDGNSGADCDHTKEADAVIQQEMVNMPLKEGQVQYLINASWWKRWIARVGMVEEDGKLKTVEDSASAGDAPGPISNDELLKADDHHTDLIEGLREGEHFKILSEGSWKYLSNLYGGGPAIPRKVVSESSGVRVDVYPFILKIFKFQEQDKAKTLQIPKQAKVSELKAAACALWGVKAEDVELLDWYNNAVHCSLEGADKADKALKDVSILDNQYILLGMEGDGQILPGGNRRDENGFASAAAPASGGMGSPLTRTPFRLNLLQDSVTEGRSVARGLAGLGNLGNTCFMNSSLQCLSHAAPLARMFLSGAYRQDINKDNPLGNRGELAEAFGVLLKLLWQGGVSFVTPRAFKQTVGACAPQFSGYQQHDSQELLAFLLDGLHEDLNRVRQKPYIEEADAGGRPDKVVAQEVWGNYQKRNDSVIVDHFQGMYKSKLVCPQCSFVGVKFDPYMYLSLNLPESKSRTLQVTAVYVDGAQPPMQHAVDVPKTGTIGQVYEALARELRLPAEQKPMELLLLIELMAHRAPTRFTDADAPVSQIKERPQLLVYRYASRASGPQSDGKETHLFHRRRHPRKRGVSDKEQPLSDLFAAPLVLFLPKGDVKALELRQQHLDQWASNIWVQQPNALDEALLSALRPFKKARVEQNGNGHAPVHTGQAGAEPRAQGSKVFFSSNSNPGEHARSSADGADGVASGGADAGRPAHSSATPFGLQSEWPAFGLGLSAPPQSPQSRPASPASPEHASSGGAASDCASIQAQNEFDLPFSDEDETGPHNKSQRLRGASQQSLTGLVEADANGAEPMHQSASTRDTHMAAWSGWDQPGTTAGAPWVQDDDDLQWENTDDAEKAAPGKTVRNGSMHLHITPQQSPQDSPERSAQSPDAPLELSNTGGRTQPFDMFAAQRPSAEQPQRKDEEDVQAVNSAPHAQYPWQLKCCSQNGETKLYHMPEQDSASLYFAVEWAPESAAQYDVSSLERPPQAESARAAQQREEERRQSAFSLQQCLESFVQPEKLDSAEAWYCPRCKEHVQASKKLDLWTTPEVLILHLKRFQYTTQSRRKIDAPITFPLTGLDLLPYLIKQQEVPPVYDLFAISQHYGSLGGGHYTATCRAEDGDWYSFNDSSVDRLDTMDPQDSARSAYVLFYRRQQDWQHSPSCLPPAAEVGAAAEVARGQEDREMEDADESVDISIVGSPHADRAASGSILGGAAANGNGFLQGYEHVPAVPCTAQEGVVQDVVVSDDTSADGVLPPLKGDGPDIQSTHTLPGSPLLHSSNPDDGPATEHWPAFSP</sequence>
<feature type="compositionally biased region" description="Low complexity" evidence="8">
    <location>
        <begin position="727"/>
        <end position="754"/>
    </location>
</feature>
<feature type="compositionally biased region" description="Polar residues" evidence="8">
    <location>
        <begin position="1259"/>
        <end position="1276"/>
    </location>
</feature>
<dbReference type="InterPro" id="IPR038765">
    <property type="entry name" value="Papain-like_cys_pep_sf"/>
</dbReference>
<evidence type="ECO:0000256" key="1">
    <source>
        <dbReference type="ARBA" id="ARBA00000707"/>
    </source>
</evidence>
<dbReference type="SMART" id="SM00695">
    <property type="entry name" value="DUSP"/>
    <property type="match status" value="1"/>
</dbReference>
<dbReference type="PROSITE" id="PS51283">
    <property type="entry name" value="DUSP"/>
    <property type="match status" value="1"/>
</dbReference>
<feature type="compositionally biased region" description="Polar residues" evidence="8">
    <location>
        <begin position="867"/>
        <end position="882"/>
    </location>
</feature>
<feature type="compositionally biased region" description="Basic residues" evidence="8">
    <location>
        <begin position="571"/>
        <end position="580"/>
    </location>
</feature>
<dbReference type="InterPro" id="IPR001394">
    <property type="entry name" value="Peptidase_C19_UCH"/>
</dbReference>
<keyword evidence="4" id="KW-0645">Protease</keyword>
<protein>
    <recommendedName>
        <fullName evidence="3">ubiquitinyl hydrolase 1</fullName>
        <ecNumber evidence="3">3.4.19.12</ecNumber>
    </recommendedName>
</protein>
<dbReference type="Proteomes" id="UP001314263">
    <property type="component" value="Unassembled WGS sequence"/>
</dbReference>